<dbReference type="Pfam" id="PF19127">
    <property type="entry name" value="Choline_bind_3"/>
    <property type="match status" value="1"/>
</dbReference>
<dbReference type="InterPro" id="IPR018337">
    <property type="entry name" value="Cell_wall/Cho-bd_repeat"/>
</dbReference>
<dbReference type="AlphaFoldDB" id="A0A9D2PDM9"/>
<evidence type="ECO:0000256" key="3">
    <source>
        <dbReference type="SAM" id="MobiDB-lite"/>
    </source>
</evidence>
<accession>A0A9D2PDM9</accession>
<dbReference type="SUPFAM" id="SSF69360">
    <property type="entry name" value="Cell wall binding repeat"/>
    <property type="match status" value="1"/>
</dbReference>
<evidence type="ECO:0000256" key="2">
    <source>
        <dbReference type="PROSITE-ProRule" id="PRU00591"/>
    </source>
</evidence>
<organism evidence="4 5">
    <name type="scientific">Candidatus Lachnoclostridium pullistercoris</name>
    <dbReference type="NCBI Taxonomy" id="2838632"/>
    <lineage>
        <taxon>Bacteria</taxon>
        <taxon>Bacillati</taxon>
        <taxon>Bacillota</taxon>
        <taxon>Clostridia</taxon>
        <taxon>Lachnospirales</taxon>
        <taxon>Lachnospiraceae</taxon>
    </lineage>
</organism>
<comment type="caution">
    <text evidence="4">The sequence shown here is derived from an EMBL/GenBank/DDBJ whole genome shotgun (WGS) entry which is preliminary data.</text>
</comment>
<gene>
    <name evidence="4" type="ORF">IAA04_08290</name>
</gene>
<dbReference type="EMBL" id="DWWL01000052">
    <property type="protein sequence ID" value="HJC48037.1"/>
    <property type="molecule type" value="Genomic_DNA"/>
</dbReference>
<dbReference type="Gene3D" id="2.10.270.10">
    <property type="entry name" value="Cholin Binding"/>
    <property type="match status" value="1"/>
</dbReference>
<reference evidence="4" key="2">
    <citation type="submission" date="2021-04" db="EMBL/GenBank/DDBJ databases">
        <authorList>
            <person name="Gilroy R."/>
        </authorList>
    </citation>
    <scope>NUCLEOTIDE SEQUENCE</scope>
    <source>
        <strain evidence="4">CHK183-5548</strain>
    </source>
</reference>
<dbReference type="Pfam" id="PF01473">
    <property type="entry name" value="Choline_bind_1"/>
    <property type="match status" value="1"/>
</dbReference>
<evidence type="ECO:0000313" key="4">
    <source>
        <dbReference type="EMBL" id="HJC48037.1"/>
    </source>
</evidence>
<dbReference type="Proteomes" id="UP000823883">
    <property type="component" value="Unassembled WGS sequence"/>
</dbReference>
<keyword evidence="1" id="KW-0677">Repeat</keyword>
<sequence length="272" mass="28992">MDVTGRVEGTVLTETEAETVDQTPEAFFTAGWTPEYADKEEDPGTGEVPGEGEDPGTGEVPGEGEDPGTGEVPGEGEDPGTGEVPGEGEDPGTGEEPGGSEDPGEDSSSDSGSYSDDSDGNRFNDIGIRTTAWTYCTAGTDGTWSWDAAAGTWSFRLNGGGVIRGQWAAIREPAAETAGETADSWYYFDWSGNLQAGWLRDNSGVWYYLNPRHDGTFGLMLTGWQEIDGQWYYFNPESDGTRGAMYAGRRTPDGYQVLADGQWDGQAAVPAE</sequence>
<feature type="repeat" description="Cell wall-binding" evidence="2">
    <location>
        <begin position="221"/>
        <end position="240"/>
    </location>
</feature>
<evidence type="ECO:0000256" key="1">
    <source>
        <dbReference type="ARBA" id="ARBA00022737"/>
    </source>
</evidence>
<name>A0A9D2PDM9_9FIRM</name>
<evidence type="ECO:0000313" key="5">
    <source>
        <dbReference type="Proteomes" id="UP000823883"/>
    </source>
</evidence>
<proteinExistence type="predicted"/>
<feature type="region of interest" description="Disordered" evidence="3">
    <location>
        <begin position="1"/>
        <end position="123"/>
    </location>
</feature>
<dbReference type="PROSITE" id="PS51170">
    <property type="entry name" value="CW"/>
    <property type="match status" value="1"/>
</dbReference>
<feature type="compositionally biased region" description="Acidic residues" evidence="3">
    <location>
        <begin position="38"/>
        <end position="108"/>
    </location>
</feature>
<protein>
    <submittedName>
        <fullName evidence="4">Uncharacterized protein</fullName>
    </submittedName>
</protein>
<reference evidence="4" key="1">
    <citation type="journal article" date="2021" name="PeerJ">
        <title>Extensive microbial diversity within the chicken gut microbiome revealed by metagenomics and culture.</title>
        <authorList>
            <person name="Gilroy R."/>
            <person name="Ravi A."/>
            <person name="Getino M."/>
            <person name="Pursley I."/>
            <person name="Horton D.L."/>
            <person name="Alikhan N.F."/>
            <person name="Baker D."/>
            <person name="Gharbi K."/>
            <person name="Hall N."/>
            <person name="Watson M."/>
            <person name="Adriaenssens E.M."/>
            <person name="Foster-Nyarko E."/>
            <person name="Jarju S."/>
            <person name="Secka A."/>
            <person name="Antonio M."/>
            <person name="Oren A."/>
            <person name="Chaudhuri R.R."/>
            <person name="La Ragione R."/>
            <person name="Hildebrand F."/>
            <person name="Pallen M.J."/>
        </authorList>
    </citation>
    <scope>NUCLEOTIDE SEQUENCE</scope>
    <source>
        <strain evidence="4">CHK183-5548</strain>
    </source>
</reference>